<dbReference type="Proteomes" id="UP000694892">
    <property type="component" value="Chromosome 4L"/>
</dbReference>
<evidence type="ECO:0000313" key="1">
    <source>
        <dbReference type="EMBL" id="OCT84683.1"/>
    </source>
</evidence>
<name>A0A974D325_XENLA</name>
<dbReference type="AlphaFoldDB" id="A0A974D325"/>
<dbReference type="EMBL" id="CM004472">
    <property type="protein sequence ID" value="OCT84683.1"/>
    <property type="molecule type" value="Genomic_DNA"/>
</dbReference>
<proteinExistence type="predicted"/>
<evidence type="ECO:0000313" key="2">
    <source>
        <dbReference type="Proteomes" id="UP000694892"/>
    </source>
</evidence>
<accession>A0A974D325</accession>
<feature type="non-terminal residue" evidence="1">
    <location>
        <position position="1"/>
    </location>
</feature>
<organism evidence="1 2">
    <name type="scientific">Xenopus laevis</name>
    <name type="common">African clawed frog</name>
    <dbReference type="NCBI Taxonomy" id="8355"/>
    <lineage>
        <taxon>Eukaryota</taxon>
        <taxon>Metazoa</taxon>
        <taxon>Chordata</taxon>
        <taxon>Craniata</taxon>
        <taxon>Vertebrata</taxon>
        <taxon>Euteleostomi</taxon>
        <taxon>Amphibia</taxon>
        <taxon>Batrachia</taxon>
        <taxon>Anura</taxon>
        <taxon>Pipoidea</taxon>
        <taxon>Pipidae</taxon>
        <taxon>Xenopodinae</taxon>
        <taxon>Xenopus</taxon>
        <taxon>Xenopus</taxon>
    </lineage>
</organism>
<gene>
    <name evidence="1" type="ORF">XELAEV_18022840mg</name>
</gene>
<protein>
    <submittedName>
        <fullName evidence="1">Uncharacterized protein</fullName>
    </submittedName>
</protein>
<reference evidence="2" key="1">
    <citation type="journal article" date="2016" name="Nature">
        <title>Genome evolution in the allotetraploid frog Xenopus laevis.</title>
        <authorList>
            <person name="Session A.M."/>
            <person name="Uno Y."/>
            <person name="Kwon T."/>
            <person name="Chapman J.A."/>
            <person name="Toyoda A."/>
            <person name="Takahashi S."/>
            <person name="Fukui A."/>
            <person name="Hikosaka A."/>
            <person name="Suzuki A."/>
            <person name="Kondo M."/>
            <person name="van Heeringen S.J."/>
            <person name="Quigley I."/>
            <person name="Heinz S."/>
            <person name="Ogino H."/>
            <person name="Ochi H."/>
            <person name="Hellsten U."/>
            <person name="Lyons J.B."/>
            <person name="Simakov O."/>
            <person name="Putnam N."/>
            <person name="Stites J."/>
            <person name="Kuroki Y."/>
            <person name="Tanaka T."/>
            <person name="Michiue T."/>
            <person name="Watanabe M."/>
            <person name="Bogdanovic O."/>
            <person name="Lister R."/>
            <person name="Georgiou G."/>
            <person name="Paranjpe S.S."/>
            <person name="van Kruijsbergen I."/>
            <person name="Shu S."/>
            <person name="Carlson J."/>
            <person name="Kinoshita T."/>
            <person name="Ohta Y."/>
            <person name="Mawaribuchi S."/>
            <person name="Jenkins J."/>
            <person name="Grimwood J."/>
            <person name="Schmutz J."/>
            <person name="Mitros T."/>
            <person name="Mozaffari S.V."/>
            <person name="Suzuki Y."/>
            <person name="Haramoto Y."/>
            <person name="Yamamoto T.S."/>
            <person name="Takagi C."/>
            <person name="Heald R."/>
            <person name="Miller K."/>
            <person name="Haudenschild C."/>
            <person name="Kitzman J."/>
            <person name="Nakayama T."/>
            <person name="Izutsu Y."/>
            <person name="Robert J."/>
            <person name="Fortriede J."/>
            <person name="Burns K."/>
            <person name="Lotay V."/>
            <person name="Karimi K."/>
            <person name="Yasuoka Y."/>
            <person name="Dichmann D.S."/>
            <person name="Flajnik M.F."/>
            <person name="Houston D.W."/>
            <person name="Shendure J."/>
            <person name="DuPasquier L."/>
            <person name="Vize P.D."/>
            <person name="Zorn A.M."/>
            <person name="Ito M."/>
            <person name="Marcotte E.M."/>
            <person name="Wallingford J.B."/>
            <person name="Ito Y."/>
            <person name="Asashima M."/>
            <person name="Ueno N."/>
            <person name="Matsuda Y."/>
            <person name="Veenstra G.J."/>
            <person name="Fujiyama A."/>
            <person name="Harland R.M."/>
            <person name="Taira M."/>
            <person name="Rokhsar D.S."/>
        </authorList>
    </citation>
    <scope>NUCLEOTIDE SEQUENCE [LARGE SCALE GENOMIC DNA]</scope>
    <source>
        <strain evidence="2">J</strain>
    </source>
</reference>
<sequence length="79" mass="8341">HSGIVVCGKLCHSGSGSMAGRNTQAEVEGWSDRKRVQHSVLLCSATGFIKQTHPASCLPLLPFTAEAAAVQLVAFLYSI</sequence>